<sequence>FSWTGSPSLSGILTVDTINEFTGAAGVTFEGVKALDSFLEFSEIADPGAGGANTLRVYAIDDGSGVTGLQITDSAGTDTVIVARTRAEVISLVGFRALVGSPILNTGSTSIRWQFDPDASEEILSMFTVPLDYVSGGTIRLYYTMNAATTGAVRWYVELAAVEEGENLNTAGTQLIINDNVQGNPVNLGVVDFDMSGAGETLAAGDCLNVLVGRSGGNPADTATGDAWLSAVTFVYTAFF</sequence>
<protein>
    <submittedName>
        <fullName evidence="1">Uncharacterized protein</fullName>
    </submittedName>
</protein>
<accession>A0A0F8XDI3</accession>
<gene>
    <name evidence="1" type="ORF">LCGC14_2955690</name>
</gene>
<feature type="non-terminal residue" evidence="1">
    <location>
        <position position="1"/>
    </location>
</feature>
<name>A0A0F8XDI3_9ZZZZ</name>
<evidence type="ECO:0000313" key="1">
    <source>
        <dbReference type="EMBL" id="KKK67277.1"/>
    </source>
</evidence>
<proteinExistence type="predicted"/>
<comment type="caution">
    <text evidence="1">The sequence shown here is derived from an EMBL/GenBank/DDBJ whole genome shotgun (WGS) entry which is preliminary data.</text>
</comment>
<dbReference type="AlphaFoldDB" id="A0A0F8XDI3"/>
<dbReference type="EMBL" id="LAZR01059692">
    <property type="protein sequence ID" value="KKK67277.1"/>
    <property type="molecule type" value="Genomic_DNA"/>
</dbReference>
<reference evidence="1" key="1">
    <citation type="journal article" date="2015" name="Nature">
        <title>Complex archaea that bridge the gap between prokaryotes and eukaryotes.</title>
        <authorList>
            <person name="Spang A."/>
            <person name="Saw J.H."/>
            <person name="Jorgensen S.L."/>
            <person name="Zaremba-Niedzwiedzka K."/>
            <person name="Martijn J."/>
            <person name="Lind A.E."/>
            <person name="van Eijk R."/>
            <person name="Schleper C."/>
            <person name="Guy L."/>
            <person name="Ettema T.J."/>
        </authorList>
    </citation>
    <scope>NUCLEOTIDE SEQUENCE</scope>
</reference>
<organism evidence="1">
    <name type="scientific">marine sediment metagenome</name>
    <dbReference type="NCBI Taxonomy" id="412755"/>
    <lineage>
        <taxon>unclassified sequences</taxon>
        <taxon>metagenomes</taxon>
        <taxon>ecological metagenomes</taxon>
    </lineage>
</organism>